<evidence type="ECO:0000313" key="9">
    <source>
        <dbReference type="EMBL" id="KAF7145483.1"/>
    </source>
</evidence>
<dbReference type="GO" id="GO:0099402">
    <property type="term" value="P:plant organ development"/>
    <property type="evidence" value="ECO:0007669"/>
    <property type="project" value="UniProtKB-ARBA"/>
</dbReference>
<feature type="repeat" description="PPR" evidence="7">
    <location>
        <begin position="199"/>
        <end position="233"/>
    </location>
</feature>
<dbReference type="PANTHER" id="PTHR47926:SF536">
    <property type="entry name" value="DYW DOMAIN-CONTAINING PROTEIN"/>
    <property type="match status" value="1"/>
</dbReference>
<dbReference type="OrthoDB" id="185373at2759"/>
<feature type="repeat" description="PPR" evidence="7">
    <location>
        <begin position="370"/>
        <end position="400"/>
    </location>
</feature>
<dbReference type="GO" id="GO:0003723">
    <property type="term" value="F:RNA binding"/>
    <property type="evidence" value="ECO:0007669"/>
    <property type="project" value="InterPro"/>
</dbReference>
<evidence type="ECO:0000256" key="6">
    <source>
        <dbReference type="PROSITE-ProRule" id="PRU00175"/>
    </source>
</evidence>
<dbReference type="AlphaFoldDB" id="A0A834LRW3"/>
<dbReference type="EMBL" id="WJXA01000004">
    <property type="protein sequence ID" value="KAF7145483.1"/>
    <property type="molecule type" value="Genomic_DNA"/>
</dbReference>
<organism evidence="9 10">
    <name type="scientific">Rhododendron simsii</name>
    <name type="common">Sims's rhododendron</name>
    <dbReference type="NCBI Taxonomy" id="118357"/>
    <lineage>
        <taxon>Eukaryota</taxon>
        <taxon>Viridiplantae</taxon>
        <taxon>Streptophyta</taxon>
        <taxon>Embryophyta</taxon>
        <taxon>Tracheophyta</taxon>
        <taxon>Spermatophyta</taxon>
        <taxon>Magnoliopsida</taxon>
        <taxon>eudicotyledons</taxon>
        <taxon>Gunneridae</taxon>
        <taxon>Pentapetalae</taxon>
        <taxon>asterids</taxon>
        <taxon>Ericales</taxon>
        <taxon>Ericaceae</taxon>
        <taxon>Ericoideae</taxon>
        <taxon>Rhodoreae</taxon>
        <taxon>Rhododendron</taxon>
    </lineage>
</organism>
<dbReference type="PANTHER" id="PTHR47926">
    <property type="entry name" value="PENTATRICOPEPTIDE REPEAT-CONTAINING PROTEIN"/>
    <property type="match status" value="1"/>
</dbReference>
<dbReference type="InterPro" id="IPR032867">
    <property type="entry name" value="DYW_dom"/>
</dbReference>
<dbReference type="FunFam" id="1.25.40.10:FF:000285">
    <property type="entry name" value="Pentatricopeptide repeat-containing protein, chloroplastic"/>
    <property type="match status" value="1"/>
</dbReference>
<feature type="repeat" description="PPR" evidence="7">
    <location>
        <begin position="502"/>
        <end position="536"/>
    </location>
</feature>
<dbReference type="PROSITE" id="PS51375">
    <property type="entry name" value="PPR"/>
    <property type="match status" value="7"/>
</dbReference>
<dbReference type="Gene3D" id="1.25.40.10">
    <property type="entry name" value="Tetratricopeptide repeat domain"/>
    <property type="match status" value="5"/>
</dbReference>
<keyword evidence="3" id="KW-0677">Repeat</keyword>
<evidence type="ECO:0000259" key="8">
    <source>
        <dbReference type="PROSITE" id="PS50089"/>
    </source>
</evidence>
<evidence type="ECO:0000256" key="5">
    <source>
        <dbReference type="ARBA" id="ARBA00022833"/>
    </source>
</evidence>
<accession>A0A834LRW3</accession>
<keyword evidence="10" id="KW-1185">Reference proteome</keyword>
<reference evidence="9" key="1">
    <citation type="submission" date="2019-11" db="EMBL/GenBank/DDBJ databases">
        <authorList>
            <person name="Liu Y."/>
            <person name="Hou J."/>
            <person name="Li T.-Q."/>
            <person name="Guan C.-H."/>
            <person name="Wu X."/>
            <person name="Wu H.-Z."/>
            <person name="Ling F."/>
            <person name="Zhang R."/>
            <person name="Shi X.-G."/>
            <person name="Ren J.-P."/>
            <person name="Chen E.-F."/>
            <person name="Sun J.-M."/>
        </authorList>
    </citation>
    <scope>NUCLEOTIDE SEQUENCE</scope>
    <source>
        <strain evidence="9">Adult_tree_wgs_1</strain>
        <tissue evidence="9">Leaves</tissue>
    </source>
</reference>
<dbReference type="InterPro" id="IPR002885">
    <property type="entry name" value="PPR_rpt"/>
</dbReference>
<feature type="repeat" description="PPR" evidence="7">
    <location>
        <begin position="300"/>
        <end position="334"/>
    </location>
</feature>
<dbReference type="Proteomes" id="UP000626092">
    <property type="component" value="Unassembled WGS sequence"/>
</dbReference>
<dbReference type="InterPro" id="IPR046849">
    <property type="entry name" value="E2_motif"/>
</dbReference>
<evidence type="ECO:0000256" key="7">
    <source>
        <dbReference type="PROSITE-ProRule" id="PRU00708"/>
    </source>
</evidence>
<dbReference type="InterPro" id="IPR011016">
    <property type="entry name" value="Znf_RING-CH"/>
</dbReference>
<keyword evidence="4 6" id="KW-0863">Zinc-finger</keyword>
<dbReference type="Pfam" id="PF14432">
    <property type="entry name" value="DYW_deaminase"/>
    <property type="match status" value="1"/>
</dbReference>
<dbReference type="InterPro" id="IPR046960">
    <property type="entry name" value="PPR_At4g14850-like_plant"/>
</dbReference>
<dbReference type="PROSITE" id="PS50089">
    <property type="entry name" value="ZF_RING_2"/>
    <property type="match status" value="1"/>
</dbReference>
<protein>
    <recommendedName>
        <fullName evidence="8">RING-type domain-containing protein</fullName>
    </recommendedName>
</protein>
<dbReference type="SUPFAM" id="SSF57850">
    <property type="entry name" value="RING/U-box"/>
    <property type="match status" value="1"/>
</dbReference>
<dbReference type="FunFam" id="1.25.40.10:FF:000682">
    <property type="entry name" value="Pentatricopeptide repeat-containing protein At3g16610"/>
    <property type="match status" value="1"/>
</dbReference>
<dbReference type="InterPro" id="IPR013083">
    <property type="entry name" value="Znf_RING/FYVE/PHD"/>
</dbReference>
<dbReference type="CDD" id="cd16454">
    <property type="entry name" value="RING-H2_PA-TM-RING"/>
    <property type="match status" value="1"/>
</dbReference>
<name>A0A834LRW3_RHOSS</name>
<dbReference type="Pfam" id="PF13041">
    <property type="entry name" value="PPR_2"/>
    <property type="match status" value="3"/>
</dbReference>
<dbReference type="InterPro" id="IPR011990">
    <property type="entry name" value="TPR-like_helical_dom_sf"/>
</dbReference>
<evidence type="ECO:0000256" key="2">
    <source>
        <dbReference type="ARBA" id="ARBA00022723"/>
    </source>
</evidence>
<dbReference type="InterPro" id="IPR001841">
    <property type="entry name" value="Znf_RING"/>
</dbReference>
<comment type="similarity">
    <text evidence="1">Belongs to the PPR family. PCMP-H subfamily.</text>
</comment>
<comment type="caution">
    <text evidence="9">The sequence shown here is derived from an EMBL/GenBank/DDBJ whole genome shotgun (WGS) entry which is preliminary data.</text>
</comment>
<dbReference type="SMART" id="SM00744">
    <property type="entry name" value="RINGv"/>
    <property type="match status" value="1"/>
</dbReference>
<keyword evidence="5" id="KW-0862">Zinc</keyword>
<dbReference type="Pfam" id="PF01535">
    <property type="entry name" value="PPR"/>
    <property type="match status" value="3"/>
</dbReference>
<dbReference type="Pfam" id="PF20430">
    <property type="entry name" value="Eplus_motif"/>
    <property type="match status" value="1"/>
</dbReference>
<dbReference type="InterPro" id="IPR046848">
    <property type="entry name" value="E_motif"/>
</dbReference>
<dbReference type="GO" id="GO:0008270">
    <property type="term" value="F:zinc ion binding"/>
    <property type="evidence" value="ECO:0007669"/>
    <property type="project" value="UniProtKB-KW"/>
</dbReference>
<evidence type="ECO:0000256" key="1">
    <source>
        <dbReference type="ARBA" id="ARBA00006643"/>
    </source>
</evidence>
<feature type="repeat" description="PPR" evidence="7">
    <location>
        <begin position="401"/>
        <end position="435"/>
    </location>
</feature>
<dbReference type="GO" id="GO:0009451">
    <property type="term" value="P:RNA modification"/>
    <property type="evidence" value="ECO:0007669"/>
    <property type="project" value="InterPro"/>
</dbReference>
<evidence type="ECO:0000256" key="4">
    <source>
        <dbReference type="ARBA" id="ARBA00022771"/>
    </source>
</evidence>
<evidence type="ECO:0000256" key="3">
    <source>
        <dbReference type="ARBA" id="ARBA00022737"/>
    </source>
</evidence>
<dbReference type="SMART" id="SM00184">
    <property type="entry name" value="RING"/>
    <property type="match status" value="1"/>
</dbReference>
<dbReference type="FunFam" id="1.25.40.10:FF:000073">
    <property type="entry name" value="Pentatricopeptide repeat-containing protein chloroplastic"/>
    <property type="match status" value="1"/>
</dbReference>
<feature type="repeat" description="PPR" evidence="7">
    <location>
        <begin position="471"/>
        <end position="501"/>
    </location>
</feature>
<dbReference type="Pfam" id="PF13639">
    <property type="entry name" value="zf-RING_2"/>
    <property type="match status" value="1"/>
</dbReference>
<feature type="domain" description="RING-type" evidence="8">
    <location>
        <begin position="881"/>
        <end position="922"/>
    </location>
</feature>
<proteinExistence type="inferred from homology"/>
<gene>
    <name evidence="9" type="ORF">RHSIM_Rhsim04G0079400</name>
</gene>
<feature type="repeat" description="PPR" evidence="7">
    <location>
        <begin position="98"/>
        <end position="132"/>
    </location>
</feature>
<dbReference type="NCBIfam" id="TIGR00756">
    <property type="entry name" value="PPR"/>
    <property type="match status" value="5"/>
</dbReference>
<dbReference type="GO" id="GO:0005737">
    <property type="term" value="C:cytoplasm"/>
    <property type="evidence" value="ECO:0007669"/>
    <property type="project" value="UniProtKB-ARBA"/>
</dbReference>
<dbReference type="Gene3D" id="3.30.40.10">
    <property type="entry name" value="Zinc/RING finger domain, C3HC4 (zinc finger)"/>
    <property type="match status" value="1"/>
</dbReference>
<dbReference type="FunFam" id="1.25.40.10:FF:000158">
    <property type="entry name" value="pentatricopeptide repeat-containing protein At2g33680"/>
    <property type="match status" value="1"/>
</dbReference>
<sequence length="927" mass="104308">MSSANLVRRPHTPLLSRTTILGRTTITHFYDLYVSILGRCIESKSLKEAKTVHQHLLKNSYNSPIVLDKLTRLYISFNELEVARRVFDEIPNPERKNNVILWNQLIRAYAWKGPFGRAIDLYYEMVESGVIPNKYTYPFVLKACSGLQAVEDGKMVHDQARRNGLVSDVYISTALVEFFAKCGCLVEARKVFDIMSERDVVAWNAMVAGLSLHGLYGDTMRLVVQMQEEGLCSNPSTVVAVLPAIGEVNGLSAGKEVHGYCVRRSFHSDVMVATWLVDMYGKCGCLVYASRIFDLMGVKNEVTWGAMIGAYVSRDFASQSLEMYDQMLRDGLRRSPVILGTILRACSNMTDLRRGRQILGSVVKSGYLVDLMVGNTLLSMYAKCGIIEDAVRLFGEMKSKDLVSHNAIISGCAQNGKAKEALVTFQEMKLPGLEPDSTTLVSFFPACSHLAALQPGACSHCYSIVSGFSTNTSICNALINMCSKCGKVDTARLVFDRMHTRDIVLWNAMIFGYGIHGLGKKAVLLFHDMEIAGFRPDDMTFICLLSACSHSGLVDEGKKWFFAMSQYFYITPRMEHYVCMVDLLGWAGLFVAGRWDDAAHIRIKQRDQGFKKRPGCSWVEINGVIHAFVGGDQSHPHLAEIYNKLADLLMEMKRLGYQSESSFVFQDVEEEEKESILAPLYHTEKLAVTFGILTLGSDKPILVTKNLRIRGDCHEALKYITIITRREITHEEDSMSRNTANVPSMQAPGNWQSGQEYGAYDWNNNNYWNLMQDLPPSGAPPNVSGTLPVEERVKTGSSGLTSVTVPPYSHMHVLVLDDINPSPGQSIMQDKQKKASNKLRKGIYIPPRRRRRSLNLYYRHNARNILNEKDKKEDDNDYYRCAICLEDFEPRQEVMVTPCSHVFHGECILPWVKRSSRCPVCRFAIPQ</sequence>
<keyword evidence="2" id="KW-0479">Metal-binding</keyword>
<evidence type="ECO:0000313" key="10">
    <source>
        <dbReference type="Proteomes" id="UP000626092"/>
    </source>
</evidence>
<dbReference type="Pfam" id="PF20431">
    <property type="entry name" value="E_motif"/>
    <property type="match status" value="1"/>
</dbReference>